<accession>W3A0Z5</accession>
<dbReference type="InterPro" id="IPR056671">
    <property type="entry name" value="DUF7769"/>
</dbReference>
<organism evidence="2 3">
    <name type="scientific">Phytophthora nicotianae P10297</name>
    <dbReference type="NCBI Taxonomy" id="1317064"/>
    <lineage>
        <taxon>Eukaryota</taxon>
        <taxon>Sar</taxon>
        <taxon>Stramenopiles</taxon>
        <taxon>Oomycota</taxon>
        <taxon>Peronosporomycetes</taxon>
        <taxon>Peronosporales</taxon>
        <taxon>Peronosporaceae</taxon>
        <taxon>Phytophthora</taxon>
    </lineage>
</organism>
<name>W3A0Z5_PHYNI</name>
<dbReference type="Proteomes" id="UP000018948">
    <property type="component" value="Unassembled WGS sequence"/>
</dbReference>
<feature type="domain" description="DUF7769" evidence="1">
    <location>
        <begin position="6"/>
        <end position="54"/>
    </location>
</feature>
<dbReference type="Pfam" id="PF24964">
    <property type="entry name" value="DUF7769"/>
    <property type="match status" value="1"/>
</dbReference>
<dbReference type="GO" id="GO:0003676">
    <property type="term" value="F:nucleic acid binding"/>
    <property type="evidence" value="ECO:0007669"/>
    <property type="project" value="InterPro"/>
</dbReference>
<dbReference type="AlphaFoldDB" id="W3A0Z5"/>
<dbReference type="PANTHER" id="PTHR33889:SF7">
    <property type="entry name" value="OS04G0681850 PROTEIN"/>
    <property type="match status" value="1"/>
</dbReference>
<proteinExistence type="predicted"/>
<dbReference type="InterPro" id="IPR036397">
    <property type="entry name" value="RNaseH_sf"/>
</dbReference>
<evidence type="ECO:0000313" key="3">
    <source>
        <dbReference type="Proteomes" id="UP000018948"/>
    </source>
</evidence>
<dbReference type="EMBL" id="ANIY01000370">
    <property type="protein sequence ID" value="ETP53198.1"/>
    <property type="molecule type" value="Genomic_DNA"/>
</dbReference>
<dbReference type="PANTHER" id="PTHR33889">
    <property type="entry name" value="OS04G0681850 PROTEIN"/>
    <property type="match status" value="1"/>
</dbReference>
<dbReference type="OrthoDB" id="117816at2759"/>
<protein>
    <recommendedName>
        <fullName evidence="1">DUF7769 domain-containing protein</fullName>
    </recommendedName>
</protein>
<gene>
    <name evidence="2" type="ORF">F442_01875</name>
</gene>
<reference evidence="2 3" key="1">
    <citation type="submission" date="2013-11" db="EMBL/GenBank/DDBJ databases">
        <title>The Genome Sequence of Phytophthora parasitica P10297.</title>
        <authorList>
            <consortium name="The Broad Institute Genomics Platform"/>
            <person name="Russ C."/>
            <person name="Tyler B."/>
            <person name="Panabieres F."/>
            <person name="Shan W."/>
            <person name="Tripathy S."/>
            <person name="Grunwald N."/>
            <person name="Machado M."/>
            <person name="Johnson C.S."/>
            <person name="Walker B."/>
            <person name="Young S.K."/>
            <person name="Zeng Q."/>
            <person name="Gargeya S."/>
            <person name="Fitzgerald M."/>
            <person name="Haas B."/>
            <person name="Abouelleil A."/>
            <person name="Allen A.W."/>
            <person name="Alvarado L."/>
            <person name="Arachchi H.M."/>
            <person name="Berlin A.M."/>
            <person name="Chapman S.B."/>
            <person name="Gainer-Dewar J."/>
            <person name="Goldberg J."/>
            <person name="Griggs A."/>
            <person name="Gujja S."/>
            <person name="Hansen M."/>
            <person name="Howarth C."/>
            <person name="Imamovic A."/>
            <person name="Ireland A."/>
            <person name="Larimer J."/>
            <person name="McCowan C."/>
            <person name="Murphy C."/>
            <person name="Pearson M."/>
            <person name="Poon T.W."/>
            <person name="Priest M."/>
            <person name="Roberts A."/>
            <person name="Saif S."/>
            <person name="Shea T."/>
            <person name="Sisk P."/>
            <person name="Sykes S."/>
            <person name="Wortman J."/>
            <person name="Nusbaum C."/>
            <person name="Birren B."/>
        </authorList>
    </citation>
    <scope>NUCLEOTIDE SEQUENCE [LARGE SCALE GENOMIC DNA]</scope>
    <source>
        <strain evidence="2 3">P10297</strain>
    </source>
</reference>
<evidence type="ECO:0000259" key="1">
    <source>
        <dbReference type="Pfam" id="PF24964"/>
    </source>
</evidence>
<evidence type="ECO:0000313" key="2">
    <source>
        <dbReference type="EMBL" id="ETP53198.1"/>
    </source>
</evidence>
<sequence length="295" mass="33584">MSKPNLTDIERKAIIDEFLKLSDNGVLPSGVYVKVSLKFGCEPTTVSRIWKRYAIAVAEGVVGGVWASQIKTKCGRKRKNRDEVREKVAKIFVEGRSVERRVAESAGISRHLVRRAVSEGIISRKTTFIKPALTSQNKLQRVEHALSFIDDTTLHFEPMTNLVHVDEKWFYADRNRRSYLVFDGEEPPPRAWPHWPAHGTIPHRKQHWMEKKSGQERTAGRLSLFNKITQSLIIHRPTRTSLQREPKEAGTSGFGVKLPIRRCLDLGVFASMQSLQHRLPRKSIAALIASVEEAY</sequence>
<comment type="caution">
    <text evidence="2">The sequence shown here is derived from an EMBL/GenBank/DDBJ whole genome shotgun (WGS) entry which is preliminary data.</text>
</comment>
<dbReference type="Gene3D" id="3.30.420.10">
    <property type="entry name" value="Ribonuclease H-like superfamily/Ribonuclease H"/>
    <property type="match status" value="1"/>
</dbReference>